<dbReference type="EMBL" id="CM056743">
    <property type="protein sequence ID" value="KAJ8669975.1"/>
    <property type="molecule type" value="Genomic_DNA"/>
</dbReference>
<comment type="caution">
    <text evidence="1">The sequence shown here is derived from an EMBL/GenBank/DDBJ whole genome shotgun (WGS) entry which is preliminary data.</text>
</comment>
<dbReference type="Proteomes" id="UP001239111">
    <property type="component" value="Chromosome 3"/>
</dbReference>
<proteinExistence type="predicted"/>
<name>A0ACC2NK88_9HYME</name>
<reference evidence="1" key="1">
    <citation type="submission" date="2023-04" db="EMBL/GenBank/DDBJ databases">
        <title>A chromosome-level genome assembly of the parasitoid wasp Eretmocerus hayati.</title>
        <authorList>
            <person name="Zhong Y."/>
            <person name="Liu S."/>
            <person name="Liu Y."/>
        </authorList>
    </citation>
    <scope>NUCLEOTIDE SEQUENCE</scope>
    <source>
        <strain evidence="1">ZJU_SS_LIU_2023</strain>
    </source>
</reference>
<keyword evidence="2" id="KW-1185">Reference proteome</keyword>
<evidence type="ECO:0000313" key="1">
    <source>
        <dbReference type="EMBL" id="KAJ8669975.1"/>
    </source>
</evidence>
<evidence type="ECO:0000313" key="2">
    <source>
        <dbReference type="Proteomes" id="UP001239111"/>
    </source>
</evidence>
<organism evidence="1 2">
    <name type="scientific">Eretmocerus hayati</name>
    <dbReference type="NCBI Taxonomy" id="131215"/>
    <lineage>
        <taxon>Eukaryota</taxon>
        <taxon>Metazoa</taxon>
        <taxon>Ecdysozoa</taxon>
        <taxon>Arthropoda</taxon>
        <taxon>Hexapoda</taxon>
        <taxon>Insecta</taxon>
        <taxon>Pterygota</taxon>
        <taxon>Neoptera</taxon>
        <taxon>Endopterygota</taxon>
        <taxon>Hymenoptera</taxon>
        <taxon>Apocrita</taxon>
        <taxon>Proctotrupomorpha</taxon>
        <taxon>Chalcidoidea</taxon>
        <taxon>Aphelinidae</taxon>
        <taxon>Aphelininae</taxon>
        <taxon>Eretmocerus</taxon>
    </lineage>
</organism>
<gene>
    <name evidence="1" type="ORF">QAD02_001234</name>
</gene>
<accession>A0ACC2NK88</accession>
<protein>
    <submittedName>
        <fullName evidence="1">Uncharacterized protein</fullName>
    </submittedName>
</protein>
<sequence>MFFTILIYGILTIGSTTVDSEHTSKIAKRDYEVSHSIPPQVLLKNNGKRIGVGILINDLFMLTTWTLLKPYQNYDHIEVIDEEGSPITRKIQSVKYYYDYYEVRPISTNEIRPIHNIALVLLNYVHDPRLEKISRYLPIANHSYETSTKAMLHGFNDLGKPVRGVMETVNSEECALAYEKYNYTYSGEMCAQGIEPYKTKPCKGDEGTPLIIDDKLVGIFSWLDHCSESESEANSPSVFTNVSFHSDFINEGMRIMLGGKPQAFDIGIEEGAITKFSTWLFGSAEECKIGPEERTIPYSMCVEACKNKGSVRGGCEKYHREQCICLSVNGDIPLYNKLYPELRSKKDDADATCLATPCPRDYKHREKWWEKE</sequence>